<dbReference type="RefSeq" id="WP_012824481.1">
    <property type="nucleotide sequence ID" value="NC_013422.1"/>
</dbReference>
<dbReference type="OrthoDB" id="9814329at2"/>
<name>D0L174_HALNC</name>
<keyword evidence="1" id="KW-0812">Transmembrane</keyword>
<dbReference type="KEGG" id="hna:Hneap_1619"/>
<sequence length="139" mass="14368">MKKVLSVFRRAGDAVNNKIYHFATIGAADERVTKMGRRFAFLGVLGAAAMAVSEPSMAGTATGLPWETPMDTIKSSLTGPIALAISIIALAAAGAALVFGGELSEFTRKIIMLVMALALLVSGASIMTKLFAASGAIIH</sequence>
<proteinExistence type="predicted"/>
<organism evidence="2 3">
    <name type="scientific">Halothiobacillus neapolitanus (strain ATCC 23641 / DSM 15147 / CIP 104769 / NCIMB 8539 / c2)</name>
    <name type="common">Thiobacillus neapolitanus</name>
    <dbReference type="NCBI Taxonomy" id="555778"/>
    <lineage>
        <taxon>Bacteria</taxon>
        <taxon>Pseudomonadati</taxon>
        <taxon>Pseudomonadota</taxon>
        <taxon>Gammaproteobacteria</taxon>
        <taxon>Chromatiales</taxon>
        <taxon>Halothiobacillaceae</taxon>
        <taxon>Halothiobacillus</taxon>
    </lineage>
</organism>
<dbReference type="EMBL" id="CP001801">
    <property type="protein sequence ID" value="ACX96447.1"/>
    <property type="molecule type" value="Genomic_DNA"/>
</dbReference>
<keyword evidence="1" id="KW-0472">Membrane</keyword>
<protein>
    <submittedName>
        <fullName evidence="2">Conjugal transfer protein TrbC</fullName>
    </submittedName>
</protein>
<evidence type="ECO:0000256" key="1">
    <source>
        <dbReference type="SAM" id="Phobius"/>
    </source>
</evidence>
<keyword evidence="1" id="KW-1133">Transmembrane helix</keyword>
<evidence type="ECO:0000313" key="3">
    <source>
        <dbReference type="Proteomes" id="UP000009102"/>
    </source>
</evidence>
<dbReference type="HOGENOM" id="CLU_143299_0_0_6"/>
<keyword evidence="3" id="KW-1185">Reference proteome</keyword>
<reference evidence="2 3" key="1">
    <citation type="submission" date="2009-10" db="EMBL/GenBank/DDBJ databases">
        <title>Complete sequence of Halothiobacillus neapolitanus c2.</title>
        <authorList>
            <consortium name="US DOE Joint Genome Institute"/>
            <person name="Lucas S."/>
            <person name="Copeland A."/>
            <person name="Lapidus A."/>
            <person name="Glavina del Rio T."/>
            <person name="Tice H."/>
            <person name="Bruce D."/>
            <person name="Goodwin L."/>
            <person name="Pitluck S."/>
            <person name="Davenport K."/>
            <person name="Brettin T."/>
            <person name="Detter J.C."/>
            <person name="Han C."/>
            <person name="Tapia R."/>
            <person name="Larimer F."/>
            <person name="Land M."/>
            <person name="Hauser L."/>
            <person name="Kyrpides N."/>
            <person name="Mikhailova N."/>
            <person name="Kerfeld C."/>
            <person name="Cannon G."/>
            <person name="Heinhort S."/>
        </authorList>
    </citation>
    <scope>NUCLEOTIDE SEQUENCE [LARGE SCALE GENOMIC DNA]</scope>
    <source>
        <strain evidence="3">ATCC 23641 / c2</strain>
    </source>
</reference>
<dbReference type="AlphaFoldDB" id="D0L174"/>
<dbReference type="Pfam" id="PF04956">
    <property type="entry name" value="TrbC"/>
    <property type="match status" value="1"/>
</dbReference>
<evidence type="ECO:0000313" key="2">
    <source>
        <dbReference type="EMBL" id="ACX96447.1"/>
    </source>
</evidence>
<feature type="transmembrane region" description="Helical" evidence="1">
    <location>
        <begin position="39"/>
        <end position="57"/>
    </location>
</feature>
<gene>
    <name evidence="2" type="ordered locus">Hneap_1619</name>
</gene>
<dbReference type="STRING" id="555778.Hneap_1619"/>
<dbReference type="InterPro" id="IPR007039">
    <property type="entry name" value="TrbC/VirB2"/>
</dbReference>
<accession>D0L174</accession>
<feature type="transmembrane region" description="Helical" evidence="1">
    <location>
        <begin position="77"/>
        <end position="99"/>
    </location>
</feature>
<dbReference type="Proteomes" id="UP000009102">
    <property type="component" value="Chromosome"/>
</dbReference>
<dbReference type="eggNOG" id="COG3838">
    <property type="taxonomic scope" value="Bacteria"/>
</dbReference>
<feature type="transmembrane region" description="Helical" evidence="1">
    <location>
        <begin position="111"/>
        <end position="138"/>
    </location>
</feature>